<dbReference type="AlphaFoldDB" id="A0A3M7Q3A5"/>
<comment type="caution">
    <text evidence="1">The sequence shown here is derived from an EMBL/GenBank/DDBJ whole genome shotgun (WGS) entry which is preliminary data.</text>
</comment>
<proteinExistence type="predicted"/>
<organism evidence="1 2">
    <name type="scientific">Brachionus plicatilis</name>
    <name type="common">Marine rotifer</name>
    <name type="synonym">Brachionus muelleri</name>
    <dbReference type="NCBI Taxonomy" id="10195"/>
    <lineage>
        <taxon>Eukaryota</taxon>
        <taxon>Metazoa</taxon>
        <taxon>Spiralia</taxon>
        <taxon>Gnathifera</taxon>
        <taxon>Rotifera</taxon>
        <taxon>Eurotatoria</taxon>
        <taxon>Monogononta</taxon>
        <taxon>Pseudotrocha</taxon>
        <taxon>Ploima</taxon>
        <taxon>Brachionidae</taxon>
        <taxon>Brachionus</taxon>
    </lineage>
</organism>
<sequence length="103" mass="11399">MKKNSNLSNVSLVILEPTLVAKQKTKIKLTRISICNCCVCVCVVNCSDVIKWHITGFLGTYVFGQPPVRMALVYDNQLVVLLNCHVVLGGALIIKQSNVIWLL</sequence>
<dbReference type="Proteomes" id="UP000276133">
    <property type="component" value="Unassembled WGS sequence"/>
</dbReference>
<accession>A0A3M7Q3A5</accession>
<name>A0A3M7Q3A5_BRAPC</name>
<evidence type="ECO:0000313" key="1">
    <source>
        <dbReference type="EMBL" id="RNA05897.1"/>
    </source>
</evidence>
<gene>
    <name evidence="1" type="ORF">BpHYR1_038105</name>
</gene>
<evidence type="ECO:0000313" key="2">
    <source>
        <dbReference type="Proteomes" id="UP000276133"/>
    </source>
</evidence>
<dbReference type="EMBL" id="REGN01007563">
    <property type="protein sequence ID" value="RNA05897.1"/>
    <property type="molecule type" value="Genomic_DNA"/>
</dbReference>
<protein>
    <submittedName>
        <fullName evidence="1">Uncharacterized protein</fullName>
    </submittedName>
</protein>
<reference evidence="1 2" key="1">
    <citation type="journal article" date="2018" name="Sci. Rep.">
        <title>Genomic signatures of local adaptation to the degree of environmental predictability in rotifers.</title>
        <authorList>
            <person name="Franch-Gras L."/>
            <person name="Hahn C."/>
            <person name="Garcia-Roger E.M."/>
            <person name="Carmona M.J."/>
            <person name="Serra M."/>
            <person name="Gomez A."/>
        </authorList>
    </citation>
    <scope>NUCLEOTIDE SEQUENCE [LARGE SCALE GENOMIC DNA]</scope>
    <source>
        <strain evidence="1">HYR1</strain>
    </source>
</reference>
<keyword evidence="2" id="KW-1185">Reference proteome</keyword>